<evidence type="ECO:0000256" key="4">
    <source>
        <dbReference type="SAM" id="MobiDB-lite"/>
    </source>
</evidence>
<evidence type="ECO:0000256" key="1">
    <source>
        <dbReference type="ARBA" id="ARBA00022562"/>
    </source>
</evidence>
<proteinExistence type="inferred from homology"/>
<dbReference type="GO" id="GO:0016020">
    <property type="term" value="C:membrane"/>
    <property type="evidence" value="ECO:0007669"/>
    <property type="project" value="UniProtKB-UniRule"/>
</dbReference>
<protein>
    <recommendedName>
        <fullName evidence="3">Protein PB1-F2</fullName>
    </recommendedName>
</protein>
<dbReference type="EMBL" id="KM234866">
    <property type="protein sequence ID" value="AIK26117.1"/>
    <property type="molecule type" value="Viral_cRNA"/>
</dbReference>
<keyword evidence="2 3" id="KW-1035">Host cytoplasm</keyword>
<feature type="compositionally biased region" description="Basic and acidic residues" evidence="4">
    <location>
        <begin position="17"/>
        <end position="32"/>
    </location>
</feature>
<keyword evidence="1 3" id="KW-1048">Host nucleus</keyword>
<dbReference type="GO" id="GO:0042025">
    <property type="term" value="C:host cell nucleus"/>
    <property type="evidence" value="ECO:0007669"/>
    <property type="project" value="UniProtKB-SubCell"/>
</dbReference>
<comment type="similarity">
    <text evidence="3">Belongs to the influenza viruses PB1-F2 family.</text>
</comment>
<sequence>MEQEQDTPWTQSTEHINTQKKESGQRTQRLEHPNSIQLTDHYLRTMSRVGMHKRIVYWKQWLSLKNLTQGSLKTRVSKRWKLFSKQEWTN</sequence>
<reference evidence="5" key="1">
    <citation type="submission" date="2014-07" db="EMBL/GenBank/DDBJ databases">
        <authorList>
            <person name="Xu Y."/>
        </authorList>
    </citation>
    <scope>NUCLEOTIDE SEQUENCE</scope>
    <source>
        <strain evidence="5">A/chicken/Jiangxi/JXA132328/2013</strain>
    </source>
</reference>
<name>A0A076VB24_9INFA</name>
<comment type="subcellular location">
    <subcellularLocation>
        <location evidence="3">Host nucleus</location>
    </subcellularLocation>
    <subcellularLocation>
        <location evidence="3">Host cytoplasm</location>
        <location evidence="3">Host cytosol</location>
    </subcellularLocation>
</comment>
<dbReference type="GO" id="GO:0044164">
    <property type="term" value="C:host cell cytosol"/>
    <property type="evidence" value="ECO:0007669"/>
    <property type="project" value="UniProtKB-SubCell"/>
</dbReference>
<dbReference type="Pfam" id="PF11986">
    <property type="entry name" value="PB1-F2"/>
    <property type="match status" value="1"/>
</dbReference>
<accession>A0A076VB24</accession>
<dbReference type="HAMAP" id="MF_04064">
    <property type="entry name" value="INFV_PB1F2"/>
    <property type="match status" value="1"/>
</dbReference>
<organism evidence="5">
    <name type="scientific">Influenza A virus</name>
    <name type="common">A/chicken/Jiangxi/JXA132328/2013(N2)</name>
    <dbReference type="NCBI Taxonomy" id="1535716"/>
    <lineage>
        <taxon>Viruses</taxon>
        <taxon>Riboviria</taxon>
        <taxon>Orthornavirae</taxon>
        <taxon>Negarnaviricota</taxon>
        <taxon>Polyploviricotina</taxon>
        <taxon>Insthoviricetes</taxon>
        <taxon>Articulavirales</taxon>
        <taxon>Orthomyxoviridae</taxon>
        <taxon>Alphainfluenzavirus</taxon>
        <taxon>Alphainfluenzavirus influenzae</taxon>
        <taxon>Influenza A virus</taxon>
    </lineage>
</organism>
<gene>
    <name evidence="5" type="primary">PB1-F2</name>
    <name evidence="3" type="synonym">PB1</name>
</gene>
<dbReference type="InterPro" id="IPR021045">
    <property type="entry name" value="Flu_proapoptotic_PB1-F2"/>
</dbReference>
<evidence type="ECO:0000256" key="3">
    <source>
        <dbReference type="HAMAP-Rule" id="MF_04064"/>
    </source>
</evidence>
<evidence type="ECO:0000256" key="2">
    <source>
        <dbReference type="ARBA" id="ARBA00023200"/>
    </source>
</evidence>
<comment type="function">
    <text evidence="3">May play an important role in promoting lung pathology in both primary viral infection and secondary bacterial infection.</text>
</comment>
<feature type="region of interest" description="Disordered" evidence="4">
    <location>
        <begin position="1"/>
        <end position="33"/>
    </location>
</feature>
<feature type="compositionally biased region" description="Polar residues" evidence="4">
    <location>
        <begin position="1"/>
        <end position="16"/>
    </location>
</feature>
<evidence type="ECO:0000313" key="5">
    <source>
        <dbReference type="EMBL" id="AIK26117.1"/>
    </source>
</evidence>